<organism evidence="1 2">
    <name type="scientific">Trema orientale</name>
    <name type="common">Charcoal tree</name>
    <name type="synonym">Celtis orientalis</name>
    <dbReference type="NCBI Taxonomy" id="63057"/>
    <lineage>
        <taxon>Eukaryota</taxon>
        <taxon>Viridiplantae</taxon>
        <taxon>Streptophyta</taxon>
        <taxon>Embryophyta</taxon>
        <taxon>Tracheophyta</taxon>
        <taxon>Spermatophyta</taxon>
        <taxon>Magnoliopsida</taxon>
        <taxon>eudicotyledons</taxon>
        <taxon>Gunneridae</taxon>
        <taxon>Pentapetalae</taxon>
        <taxon>rosids</taxon>
        <taxon>fabids</taxon>
        <taxon>Rosales</taxon>
        <taxon>Cannabaceae</taxon>
        <taxon>Trema</taxon>
    </lineage>
</organism>
<evidence type="ECO:0000313" key="2">
    <source>
        <dbReference type="Proteomes" id="UP000237000"/>
    </source>
</evidence>
<keyword evidence="2" id="KW-1185">Reference proteome</keyword>
<accession>A0A2P5FS82</accession>
<evidence type="ECO:0000313" key="1">
    <source>
        <dbReference type="EMBL" id="POO00631.1"/>
    </source>
</evidence>
<comment type="caution">
    <text evidence="1">The sequence shown here is derived from an EMBL/GenBank/DDBJ whole genome shotgun (WGS) entry which is preliminary data.</text>
</comment>
<gene>
    <name evidence="1" type="ORF">TorRG33x02_037050</name>
</gene>
<dbReference type="OrthoDB" id="10356562at2759"/>
<protein>
    <submittedName>
        <fullName evidence="1">Uncharacterized protein</fullName>
    </submittedName>
</protein>
<dbReference type="InParanoid" id="A0A2P5FS82"/>
<name>A0A2P5FS82_TREOI</name>
<reference evidence="2" key="1">
    <citation type="submission" date="2016-06" db="EMBL/GenBank/DDBJ databases">
        <title>Parallel loss of symbiosis genes in relatives of nitrogen-fixing non-legume Parasponia.</title>
        <authorList>
            <person name="Van Velzen R."/>
            <person name="Holmer R."/>
            <person name="Bu F."/>
            <person name="Rutten L."/>
            <person name="Van Zeijl A."/>
            <person name="Liu W."/>
            <person name="Santuari L."/>
            <person name="Cao Q."/>
            <person name="Sharma T."/>
            <person name="Shen D."/>
            <person name="Roswanjaya Y."/>
            <person name="Wardhani T."/>
            <person name="Kalhor M.S."/>
            <person name="Jansen J."/>
            <person name="Van den Hoogen J."/>
            <person name="Gungor B."/>
            <person name="Hartog M."/>
            <person name="Hontelez J."/>
            <person name="Verver J."/>
            <person name="Yang W.-C."/>
            <person name="Schijlen E."/>
            <person name="Repin R."/>
            <person name="Schilthuizen M."/>
            <person name="Schranz E."/>
            <person name="Heidstra R."/>
            <person name="Miyata K."/>
            <person name="Fedorova E."/>
            <person name="Kohlen W."/>
            <person name="Bisseling T."/>
            <person name="Smit S."/>
            <person name="Geurts R."/>
        </authorList>
    </citation>
    <scope>NUCLEOTIDE SEQUENCE [LARGE SCALE GENOMIC DNA]</scope>
    <source>
        <strain evidence="2">cv. RG33-2</strain>
    </source>
</reference>
<sequence>MIEFLARHMVSIVIEAKRSSSDVLDLLIDQIVLSQSAIEEICEGSGVRFQEEENQILLAWSQNRKIWVAVSGDELQMGHVTKSMLRNVAR</sequence>
<dbReference type="EMBL" id="JXTC01000012">
    <property type="protein sequence ID" value="POO00631.1"/>
    <property type="molecule type" value="Genomic_DNA"/>
</dbReference>
<dbReference type="AlphaFoldDB" id="A0A2P5FS82"/>
<dbReference type="Proteomes" id="UP000237000">
    <property type="component" value="Unassembled WGS sequence"/>
</dbReference>
<proteinExistence type="predicted"/>